<feature type="signal peptide" evidence="7">
    <location>
        <begin position="1"/>
        <end position="26"/>
    </location>
</feature>
<dbReference type="RefSeq" id="WP_247957151.1">
    <property type="nucleotide sequence ID" value="NZ_CP078077.1"/>
</dbReference>
<keyword evidence="5" id="KW-0175">Coiled coil</keyword>
<evidence type="ECO:0000256" key="4">
    <source>
        <dbReference type="ARBA" id="ARBA00022729"/>
    </source>
</evidence>
<dbReference type="InterPro" id="IPR006127">
    <property type="entry name" value="ZnuA-like"/>
</dbReference>
<reference evidence="8 9" key="1">
    <citation type="submission" date="2021-06" db="EMBL/GenBank/DDBJ databases">
        <title>Genome-based taxonomic framework of Microbacterium strains isolated from marine environment, the description of four new species and reclassification of four preexisting species.</title>
        <authorList>
            <person name="Lee S.D."/>
            <person name="Kim S.-M."/>
            <person name="Byeon Y.-S."/>
            <person name="Yang H.L."/>
            <person name="Kim I.S."/>
        </authorList>
    </citation>
    <scope>NUCLEOTIDE SEQUENCE [LARGE SCALE GENOMIC DNA]</scope>
    <source>
        <strain evidence="8 9">SSW1-36</strain>
    </source>
</reference>
<name>A0ABY4IR28_9MICO</name>
<feature type="compositionally biased region" description="Basic and acidic residues" evidence="6">
    <location>
        <begin position="126"/>
        <end position="139"/>
    </location>
</feature>
<dbReference type="PROSITE" id="PS51257">
    <property type="entry name" value="PROKAR_LIPOPROTEIN"/>
    <property type="match status" value="1"/>
</dbReference>
<dbReference type="Proteomes" id="UP000831963">
    <property type="component" value="Chromosome"/>
</dbReference>
<accession>A0ABY4IR28</accession>
<feature type="chain" id="PRO_5045817964" evidence="7">
    <location>
        <begin position="27"/>
        <end position="343"/>
    </location>
</feature>
<dbReference type="SUPFAM" id="SSF53807">
    <property type="entry name" value="Helical backbone' metal receptor"/>
    <property type="match status" value="1"/>
</dbReference>
<organism evidence="8 9">
    <name type="scientific">Microbacterium galbinum</name>
    <dbReference type="NCBI Taxonomy" id="2851646"/>
    <lineage>
        <taxon>Bacteria</taxon>
        <taxon>Bacillati</taxon>
        <taxon>Actinomycetota</taxon>
        <taxon>Actinomycetes</taxon>
        <taxon>Micrococcales</taxon>
        <taxon>Microbacteriaceae</taxon>
        <taxon>Microbacterium</taxon>
    </lineage>
</organism>
<keyword evidence="4 7" id="KW-0732">Signal</keyword>
<keyword evidence="3" id="KW-0479">Metal-binding</keyword>
<keyword evidence="9" id="KW-1185">Reference proteome</keyword>
<dbReference type="Gene3D" id="3.40.50.1980">
    <property type="entry name" value="Nitrogenase molybdenum iron protein domain"/>
    <property type="match status" value="2"/>
</dbReference>
<feature type="compositionally biased region" description="Basic and acidic residues" evidence="6">
    <location>
        <begin position="148"/>
        <end position="166"/>
    </location>
</feature>
<evidence type="ECO:0000256" key="3">
    <source>
        <dbReference type="ARBA" id="ARBA00022723"/>
    </source>
</evidence>
<evidence type="ECO:0000256" key="5">
    <source>
        <dbReference type="SAM" id="Coils"/>
    </source>
</evidence>
<feature type="coiled-coil region" evidence="5">
    <location>
        <begin position="201"/>
        <end position="228"/>
    </location>
</feature>
<dbReference type="InterPro" id="IPR050492">
    <property type="entry name" value="Bact_metal-bind_prot9"/>
</dbReference>
<dbReference type="EMBL" id="CP078077">
    <property type="protein sequence ID" value="UPL14003.1"/>
    <property type="molecule type" value="Genomic_DNA"/>
</dbReference>
<keyword evidence="2" id="KW-0813">Transport</keyword>
<gene>
    <name evidence="8" type="ORF">KV396_05705</name>
</gene>
<evidence type="ECO:0000256" key="6">
    <source>
        <dbReference type="SAM" id="MobiDB-lite"/>
    </source>
</evidence>
<dbReference type="Pfam" id="PF01297">
    <property type="entry name" value="ZnuA"/>
    <property type="match status" value="1"/>
</dbReference>
<evidence type="ECO:0000256" key="7">
    <source>
        <dbReference type="SAM" id="SignalP"/>
    </source>
</evidence>
<evidence type="ECO:0000313" key="8">
    <source>
        <dbReference type="EMBL" id="UPL14003.1"/>
    </source>
</evidence>
<evidence type="ECO:0000256" key="1">
    <source>
        <dbReference type="ARBA" id="ARBA00004196"/>
    </source>
</evidence>
<protein>
    <submittedName>
        <fullName evidence="8">Zinc ABC transporter substrate-binding protein</fullName>
    </submittedName>
</protein>
<proteinExistence type="predicted"/>
<feature type="region of interest" description="Disordered" evidence="6">
    <location>
        <begin position="122"/>
        <end position="166"/>
    </location>
</feature>
<dbReference type="PANTHER" id="PTHR42953">
    <property type="entry name" value="HIGH-AFFINITY ZINC UPTAKE SYSTEM PROTEIN ZNUA-RELATED"/>
    <property type="match status" value="1"/>
</dbReference>
<dbReference type="PANTHER" id="PTHR42953:SF1">
    <property type="entry name" value="METAL-BINDING PROTEIN HI_0362-RELATED"/>
    <property type="match status" value="1"/>
</dbReference>
<evidence type="ECO:0000256" key="2">
    <source>
        <dbReference type="ARBA" id="ARBA00022448"/>
    </source>
</evidence>
<comment type="subcellular location">
    <subcellularLocation>
        <location evidence="1">Cell envelope</location>
    </subcellularLocation>
</comment>
<sequence length="343" mass="35766">MKKPVIVLALASVAALTLAGCSTAAAGEGASDDGTITVVASTNVYGDIASTIGGDRIDVESIITSASQDPHSYEATARDRLTVQKADLVIENGGGYDAFIDTLLQDANDPHVVTAVEYSHDYPGNEAHDDHADEDHAADDAATEAPAEEEHDHEHAEGEEGHEGHDHIEGFNEHVWFDPHTMIHVVEAISDELSELDPDGADEFAANAAELTAELEGFEADLASIKADASNVDVFITEPLPGYLAAAAGFTDVTPEGFAESVEEGTDVAPAVLLQALDVIESGEVAALLTNAQTGGSETQRVEDAAKAAGIPVIAFTELLEDGSSYSEWMSDAIQSLAAATQS</sequence>
<evidence type="ECO:0000313" key="9">
    <source>
        <dbReference type="Proteomes" id="UP000831963"/>
    </source>
</evidence>